<dbReference type="Proteomes" id="UP000319976">
    <property type="component" value="Chromosome"/>
</dbReference>
<gene>
    <name evidence="3" type="ORF">V22_06640</name>
</gene>
<keyword evidence="4" id="KW-1185">Reference proteome</keyword>
<feature type="domain" description="FecR protein" evidence="2">
    <location>
        <begin position="153"/>
        <end position="238"/>
    </location>
</feature>
<dbReference type="AlphaFoldDB" id="A0A517T4Y1"/>
<dbReference type="EMBL" id="CP036316">
    <property type="protein sequence ID" value="QDT63443.1"/>
    <property type="molecule type" value="Genomic_DNA"/>
</dbReference>
<dbReference type="Pfam" id="PF04773">
    <property type="entry name" value="FecR"/>
    <property type="match status" value="1"/>
</dbReference>
<evidence type="ECO:0000256" key="1">
    <source>
        <dbReference type="SAM" id="Phobius"/>
    </source>
</evidence>
<dbReference type="InterPro" id="IPR006860">
    <property type="entry name" value="FecR"/>
</dbReference>
<protein>
    <submittedName>
        <fullName evidence="3">FecR protein</fullName>
    </submittedName>
</protein>
<dbReference type="RefSeq" id="WP_145259769.1">
    <property type="nucleotide sequence ID" value="NZ_CP036316.1"/>
</dbReference>
<evidence type="ECO:0000259" key="2">
    <source>
        <dbReference type="Pfam" id="PF04773"/>
    </source>
</evidence>
<organism evidence="3 4">
    <name type="scientific">Calycomorphotria hydatis</name>
    <dbReference type="NCBI Taxonomy" id="2528027"/>
    <lineage>
        <taxon>Bacteria</taxon>
        <taxon>Pseudomonadati</taxon>
        <taxon>Planctomycetota</taxon>
        <taxon>Planctomycetia</taxon>
        <taxon>Planctomycetales</taxon>
        <taxon>Planctomycetaceae</taxon>
        <taxon>Calycomorphotria</taxon>
    </lineage>
</organism>
<dbReference type="Gene3D" id="2.60.120.1440">
    <property type="match status" value="1"/>
</dbReference>
<evidence type="ECO:0000313" key="3">
    <source>
        <dbReference type="EMBL" id="QDT63443.1"/>
    </source>
</evidence>
<feature type="transmembrane region" description="Helical" evidence="1">
    <location>
        <begin position="91"/>
        <end position="116"/>
    </location>
</feature>
<dbReference type="KEGG" id="chya:V22_06640"/>
<dbReference type="GO" id="GO:0016989">
    <property type="term" value="F:sigma factor antagonist activity"/>
    <property type="evidence" value="ECO:0007669"/>
    <property type="project" value="TreeGrafter"/>
</dbReference>
<keyword evidence="1" id="KW-0472">Membrane</keyword>
<dbReference type="PANTHER" id="PTHR30273">
    <property type="entry name" value="PERIPLASMIC SIGNAL SENSOR AND SIGMA FACTOR ACTIVATOR FECR-RELATED"/>
    <property type="match status" value="1"/>
</dbReference>
<keyword evidence="1" id="KW-1133">Transmembrane helix</keyword>
<name>A0A517T4Y1_9PLAN</name>
<dbReference type="PANTHER" id="PTHR30273:SF2">
    <property type="entry name" value="PROTEIN FECR"/>
    <property type="match status" value="1"/>
</dbReference>
<evidence type="ECO:0000313" key="4">
    <source>
        <dbReference type="Proteomes" id="UP000319976"/>
    </source>
</evidence>
<proteinExistence type="predicted"/>
<dbReference type="OrthoDB" id="258532at2"/>
<reference evidence="3 4" key="1">
    <citation type="submission" date="2019-02" db="EMBL/GenBank/DDBJ databases">
        <title>Deep-cultivation of Planctomycetes and their phenomic and genomic characterization uncovers novel biology.</title>
        <authorList>
            <person name="Wiegand S."/>
            <person name="Jogler M."/>
            <person name="Boedeker C."/>
            <person name="Pinto D."/>
            <person name="Vollmers J."/>
            <person name="Rivas-Marin E."/>
            <person name="Kohn T."/>
            <person name="Peeters S.H."/>
            <person name="Heuer A."/>
            <person name="Rast P."/>
            <person name="Oberbeckmann S."/>
            <person name="Bunk B."/>
            <person name="Jeske O."/>
            <person name="Meyerdierks A."/>
            <person name="Storesund J.E."/>
            <person name="Kallscheuer N."/>
            <person name="Luecker S."/>
            <person name="Lage O.M."/>
            <person name="Pohl T."/>
            <person name="Merkel B.J."/>
            <person name="Hornburger P."/>
            <person name="Mueller R.-W."/>
            <person name="Bruemmer F."/>
            <person name="Labrenz M."/>
            <person name="Spormann A.M."/>
            <person name="Op den Camp H."/>
            <person name="Overmann J."/>
            <person name="Amann R."/>
            <person name="Jetten M.S.M."/>
            <person name="Mascher T."/>
            <person name="Medema M.H."/>
            <person name="Devos D.P."/>
            <person name="Kaster A.-K."/>
            <person name="Ovreas L."/>
            <person name="Rohde M."/>
            <person name="Galperin M.Y."/>
            <person name="Jogler C."/>
        </authorList>
    </citation>
    <scope>NUCLEOTIDE SEQUENCE [LARGE SCALE GENOMIC DNA]</scope>
    <source>
        <strain evidence="3 4">V22</strain>
    </source>
</reference>
<dbReference type="InterPro" id="IPR012373">
    <property type="entry name" value="Ferrdict_sens_TM"/>
</dbReference>
<keyword evidence="1" id="KW-0812">Transmembrane</keyword>
<sequence length="457" mass="49594">MTDHDRSNIDSAGDLHALLNQVMNGTAQQRQLEELFEQLANDSSVVLDSVNHFEVGTALRESVNLNDSLTTIVSADRRLGRRNSTTERFRIGLIGAISALASVALAMIVGISLMLYDPAPPVAGKLVGLTADAKWAGKAYVPGDLILERMTATLDTGIASFELNGGAIVSIQGPSTIEATSGGETKLFHGLLHAVVPNRAIGYTVRTPDAEVVDHGTEFAVERGDEFGTRVVVKQGRVIGRMLTGSKLFYDLVAGQAMEFPPDAASPRELPNSLDMMPQFTMFEKARDGISRTRGIVRTASTPPSDLQTGQSRTDNFIMLIRERRNFQLETDLVIRQWDGPVTIPQGTKVDSYLLHFDPGPGSFASPVGAIDFHQPVLAVAVTTGDLQATDFLYDQSIARFPSENTRGLEKKDDLLEVSTDRKTLNFRITQGLPNALDQCRILVRSEDLGSVPFGAN</sequence>
<accession>A0A517T4Y1</accession>